<dbReference type="InterPro" id="IPR009078">
    <property type="entry name" value="Ferritin-like_SF"/>
</dbReference>
<dbReference type="InterPro" id="IPR011971">
    <property type="entry name" value="CHP02284"/>
</dbReference>
<dbReference type="EMBL" id="VCEI01000011">
    <property type="protein sequence ID" value="TLU96285.1"/>
    <property type="molecule type" value="Genomic_DNA"/>
</dbReference>
<evidence type="ECO:0000313" key="2">
    <source>
        <dbReference type="EMBL" id="TLU96285.1"/>
    </source>
</evidence>
<dbReference type="Proteomes" id="UP000309788">
    <property type="component" value="Unassembled WGS sequence"/>
</dbReference>
<dbReference type="Gene3D" id="1.20.1260.10">
    <property type="match status" value="1"/>
</dbReference>
<dbReference type="SUPFAM" id="SSF47240">
    <property type="entry name" value="Ferritin-like"/>
    <property type="match status" value="1"/>
</dbReference>
<organism evidence="2 3">
    <name type="scientific">Dyadobacter sediminis</name>
    <dbReference type="NCBI Taxonomy" id="1493691"/>
    <lineage>
        <taxon>Bacteria</taxon>
        <taxon>Pseudomonadati</taxon>
        <taxon>Bacteroidota</taxon>
        <taxon>Cytophagia</taxon>
        <taxon>Cytophagales</taxon>
        <taxon>Spirosomataceae</taxon>
        <taxon>Dyadobacter</taxon>
    </lineage>
</organism>
<dbReference type="InterPro" id="IPR016920">
    <property type="entry name" value="UCP029477"/>
</dbReference>
<reference evidence="2 3" key="1">
    <citation type="submission" date="2019-05" db="EMBL/GenBank/DDBJ databases">
        <authorList>
            <person name="Qu J.-H."/>
        </authorList>
    </citation>
    <scope>NUCLEOTIDE SEQUENCE [LARGE SCALE GENOMIC DNA]</scope>
    <source>
        <strain evidence="2 3">Z12</strain>
    </source>
</reference>
<evidence type="ECO:0000259" key="1">
    <source>
        <dbReference type="Pfam" id="PF09537"/>
    </source>
</evidence>
<dbReference type="Pfam" id="PF09537">
    <property type="entry name" value="DUF2383"/>
    <property type="match status" value="1"/>
</dbReference>
<dbReference type="NCBIfam" id="TIGR02284">
    <property type="entry name" value="PA2169 family four-helix-bundle protein"/>
    <property type="match status" value="1"/>
</dbReference>
<evidence type="ECO:0000313" key="3">
    <source>
        <dbReference type="Proteomes" id="UP000309788"/>
    </source>
</evidence>
<dbReference type="InterPro" id="IPR012347">
    <property type="entry name" value="Ferritin-like"/>
</dbReference>
<keyword evidence="3" id="KW-1185">Reference proteome</keyword>
<dbReference type="RefSeq" id="WP_138279979.1">
    <property type="nucleotide sequence ID" value="NZ_BMGE01000001.1"/>
</dbReference>
<dbReference type="OrthoDB" id="282393at2"/>
<dbReference type="PIRSF" id="PIRSF029477">
    <property type="entry name" value="UCP029477"/>
    <property type="match status" value="1"/>
</dbReference>
<protein>
    <submittedName>
        <fullName evidence="2">PA2169 family four-helix-bundle protein</fullName>
    </submittedName>
</protein>
<dbReference type="AlphaFoldDB" id="A0A5R9KJA3"/>
<accession>A0A5R9KJA3</accession>
<proteinExistence type="predicted"/>
<feature type="domain" description="DUF2383" evidence="1">
    <location>
        <begin position="7"/>
        <end position="117"/>
    </location>
</feature>
<dbReference type="InterPro" id="IPR019052">
    <property type="entry name" value="DUF2383"/>
</dbReference>
<comment type="caution">
    <text evidence="2">The sequence shown here is derived from an EMBL/GenBank/DDBJ whole genome shotgun (WGS) entry which is preliminary data.</text>
</comment>
<sequence length="160" mass="18016">MAYDSAVIDVLNDLILINNDRVAGYEKAYDETKEIETDLRALFKGLASNSRDFASDLKAEVTKLGGEPESGTMVSGKIYRAWMDIRSVFTNDNRRAVLENAETGEDAAKKAYEEALQSDQLPADIRQMIVNQQTSILASHELIKKERDRQRDISQFPLTN</sequence>
<gene>
    <name evidence="2" type="ORF">FEM55_03860</name>
</gene>
<name>A0A5R9KJA3_9BACT</name>